<dbReference type="PANTHER" id="PTHR38479:SF2">
    <property type="entry name" value="WINGED HELIX DNA-BINDING DOMAIN-CONTAINING PROTEIN"/>
    <property type="match status" value="1"/>
</dbReference>
<organism evidence="1 2">
    <name type="scientific">Mucilaginibacter lappiensis</name>
    <dbReference type="NCBI Taxonomy" id="354630"/>
    <lineage>
        <taxon>Bacteria</taxon>
        <taxon>Pseudomonadati</taxon>
        <taxon>Bacteroidota</taxon>
        <taxon>Sphingobacteriia</taxon>
        <taxon>Sphingobacteriales</taxon>
        <taxon>Sphingobacteriaceae</taxon>
        <taxon>Mucilaginibacter</taxon>
    </lineage>
</organism>
<evidence type="ECO:0008006" key="3">
    <source>
        <dbReference type="Google" id="ProtNLM"/>
    </source>
</evidence>
<reference evidence="1 2" key="1">
    <citation type="submission" date="2020-08" db="EMBL/GenBank/DDBJ databases">
        <title>Genomic Encyclopedia of Type Strains, Phase IV (KMG-V): Genome sequencing to study the core and pangenomes of soil and plant-associated prokaryotes.</title>
        <authorList>
            <person name="Whitman W."/>
        </authorList>
    </citation>
    <scope>NUCLEOTIDE SEQUENCE [LARGE SCALE GENOMIC DNA]</scope>
    <source>
        <strain evidence="1 2">MP601</strain>
    </source>
</reference>
<dbReference type="Pfam" id="PF06224">
    <property type="entry name" value="AlkZ-like"/>
    <property type="match status" value="1"/>
</dbReference>
<dbReference type="InterPro" id="IPR009351">
    <property type="entry name" value="AlkZ-like"/>
</dbReference>
<evidence type="ECO:0000313" key="2">
    <source>
        <dbReference type="Proteomes" id="UP000548326"/>
    </source>
</evidence>
<dbReference type="RefSeq" id="WP_183586993.1">
    <property type="nucleotide sequence ID" value="NZ_JACHCA010000004.1"/>
</dbReference>
<gene>
    <name evidence="1" type="ORF">HDF22_001822</name>
</gene>
<name>A0A841JAL8_9SPHI</name>
<dbReference type="PANTHER" id="PTHR38479">
    <property type="entry name" value="LMO0824 PROTEIN"/>
    <property type="match status" value="1"/>
</dbReference>
<protein>
    <recommendedName>
        <fullName evidence="3">Winged helix DNA-binding domain-containing protein</fullName>
    </recommendedName>
</protein>
<proteinExistence type="predicted"/>
<evidence type="ECO:0000313" key="1">
    <source>
        <dbReference type="EMBL" id="MBB6127714.1"/>
    </source>
</evidence>
<dbReference type="EMBL" id="JACHCA010000004">
    <property type="protein sequence ID" value="MBB6127714.1"/>
    <property type="molecule type" value="Genomic_DNA"/>
</dbReference>
<dbReference type="Proteomes" id="UP000548326">
    <property type="component" value="Unassembled WGS sequence"/>
</dbReference>
<sequence>MMKNNHMATQRIYNQQIYNPQFSAPEDVVKHMVAMQAQDYAGAKWAIALRTHNVSEDAIEQAITNGKILRTHLLRPTWHFISPQDIRWILALTAPRINAINATMNKKFELTDHVFAKSNAVLVKALAGNKQLTRLELVNVFEQAGIASDELRFTLLLMKAELDQVICSGGRVGKQFTYALLDDRAPITPVLTQEEALAKLALGYFNSRGPATLHDFANWSGLTVTDAGIGLEQVKSQLISHVIEGRTYWMPNSMADTLSQKTKAYLLPAFDEFAIAYKDRDALINPQYLKQARHVIFDPAIVVDNQVVGTWKRTIKTKSVDVHLNLFGPLNKTQEKAVEAAVSQYRKFLFLK</sequence>
<dbReference type="AlphaFoldDB" id="A0A841JAL8"/>
<accession>A0A841JAL8</accession>
<comment type="caution">
    <text evidence="1">The sequence shown here is derived from an EMBL/GenBank/DDBJ whole genome shotgun (WGS) entry which is preliminary data.</text>
</comment>